<evidence type="ECO:0000313" key="2">
    <source>
        <dbReference type="Proteomes" id="UP000019102"/>
    </source>
</evidence>
<dbReference type="Proteomes" id="UP000019102">
    <property type="component" value="Unassembled WGS sequence"/>
</dbReference>
<keyword evidence="2" id="KW-1185">Reference proteome</keyword>
<dbReference type="EMBL" id="BAVS01000001">
    <property type="protein sequence ID" value="GAE91413.1"/>
    <property type="molecule type" value="Genomic_DNA"/>
</dbReference>
<organism evidence="1 2">
    <name type="scientific">Gracilibacillus boraciitolerans JCM 21714</name>
    <dbReference type="NCBI Taxonomy" id="1298598"/>
    <lineage>
        <taxon>Bacteria</taxon>
        <taxon>Bacillati</taxon>
        <taxon>Bacillota</taxon>
        <taxon>Bacilli</taxon>
        <taxon>Bacillales</taxon>
        <taxon>Bacillaceae</taxon>
        <taxon>Gracilibacillus</taxon>
    </lineage>
</organism>
<evidence type="ECO:0000313" key="1">
    <source>
        <dbReference type="EMBL" id="GAE91413.1"/>
    </source>
</evidence>
<protein>
    <submittedName>
        <fullName evidence="1">Uncharacterized protein</fullName>
    </submittedName>
</protein>
<comment type="caution">
    <text evidence="1">The sequence shown here is derived from an EMBL/GenBank/DDBJ whole genome shotgun (WGS) entry which is preliminary data.</text>
</comment>
<reference evidence="1 2" key="1">
    <citation type="journal article" date="2014" name="Genome Announc.">
        <title>Draft Genome Sequence of the Boron-Tolerant and Moderately Halotolerant Bacterium Gracilibacillus boraciitolerans JCM 21714T.</title>
        <authorList>
            <person name="Ahmed I."/>
            <person name="Oshima K."/>
            <person name="Suda W."/>
            <person name="Kitamura K."/>
            <person name="Iida T."/>
            <person name="Ohmori Y."/>
            <person name="Fujiwara T."/>
            <person name="Hattori M."/>
            <person name="Ohkuma M."/>
        </authorList>
    </citation>
    <scope>NUCLEOTIDE SEQUENCE [LARGE SCALE GENOMIC DNA]</scope>
    <source>
        <strain evidence="1 2">JCM 21714</strain>
    </source>
</reference>
<dbReference type="Pfam" id="PF19618">
    <property type="entry name" value="DUF6123"/>
    <property type="match status" value="1"/>
</dbReference>
<dbReference type="InterPro" id="IPR046126">
    <property type="entry name" value="DUF6123"/>
</dbReference>
<accession>W4VF49</accession>
<gene>
    <name evidence="1" type="ORF">JCM21714_362</name>
</gene>
<dbReference type="AlphaFoldDB" id="W4VF49"/>
<dbReference type="eggNOG" id="ENOG50333CR">
    <property type="taxonomic scope" value="Bacteria"/>
</dbReference>
<sequence>MYKDEGYTVKDSEELAYFLENLWSKGFKLTDEEVRFIYFGQKYTNTSVSHAKLALQFTLSLQMTFDRSFYISLLEIFAKNKIANKNQAISLLKENGLMA</sequence>
<proteinExistence type="predicted"/>
<name>W4VF49_9BACI</name>